<keyword evidence="4" id="KW-0805">Transcription regulation</keyword>
<dbReference type="SUPFAM" id="SSF50978">
    <property type="entry name" value="WD40 repeat-like"/>
    <property type="match status" value="1"/>
</dbReference>
<sequence>MQCIYYILLNPIIKVSLHKLPFNFKFIKSCKNINLIALISDNKVEFLRDGKQSSISDKNKEEIFTCLDFIYFKNILFACIGGTLGIIKIVNVINGSFYNYISAHTGEILDIKCTEKYIITSSDDCSIKLWDFETLSCIRIFAGLEYKNPILSLDLINDKLLGAGIDCKIFEWKINTEKDIFIFKSIFVGSDLHRSAIIKSRYCNEIIISLSSDGRISIIKPIYNKKFDFVFLKEIFYENKITDFEIFNDTLICLTINELYKHNLSNLFDEYDCKHIKLETKDECVCITVNRDFIYVLTKTNTLEIIDNKY</sequence>
<evidence type="ECO:0000313" key="8">
    <source>
        <dbReference type="Proteomes" id="UP000053780"/>
    </source>
</evidence>
<keyword evidence="8" id="KW-1185">Reference proteome</keyword>
<dbReference type="Proteomes" id="UP000053780">
    <property type="component" value="Unassembled WGS sequence"/>
</dbReference>
<dbReference type="PROSITE" id="PS50082">
    <property type="entry name" value="WD_REPEATS_2"/>
    <property type="match status" value="1"/>
</dbReference>
<organism evidence="7 8">
    <name type="scientific">Vairimorpha apis BRL 01</name>
    <dbReference type="NCBI Taxonomy" id="1037528"/>
    <lineage>
        <taxon>Eukaryota</taxon>
        <taxon>Fungi</taxon>
        <taxon>Fungi incertae sedis</taxon>
        <taxon>Microsporidia</taxon>
        <taxon>Nosematidae</taxon>
        <taxon>Vairimorpha</taxon>
    </lineage>
</organism>
<evidence type="ECO:0000256" key="6">
    <source>
        <dbReference type="PROSITE-ProRule" id="PRU00221"/>
    </source>
</evidence>
<dbReference type="EMBL" id="KE647334">
    <property type="protein sequence ID" value="EQB60033.1"/>
    <property type="molecule type" value="Genomic_DNA"/>
</dbReference>
<evidence type="ECO:0000256" key="3">
    <source>
        <dbReference type="ARBA" id="ARBA00022737"/>
    </source>
</evidence>
<dbReference type="OrthoDB" id="1367865at2759"/>
<gene>
    <name evidence="7" type="ORF">NAPIS_ORF02372</name>
</gene>
<protein>
    <submittedName>
        <fullName evidence="7">F-box wd repeat-containing protein 10</fullName>
    </submittedName>
</protein>
<dbReference type="InterPro" id="IPR001680">
    <property type="entry name" value="WD40_rpt"/>
</dbReference>
<keyword evidence="3" id="KW-0677">Repeat</keyword>
<dbReference type="InterPro" id="IPR036322">
    <property type="entry name" value="WD40_repeat_dom_sf"/>
</dbReference>
<dbReference type="Gene3D" id="2.130.10.10">
    <property type="entry name" value="YVTN repeat-like/Quinoprotein amine dehydrogenase"/>
    <property type="match status" value="1"/>
</dbReference>
<reference evidence="7 8" key="1">
    <citation type="journal article" date="2013" name="BMC Genomics">
        <title>Genome sequencing and comparative genomics of honey bee microsporidia, Nosema apis reveal novel insights into host-parasite interactions.</title>
        <authorList>
            <person name="Chen Yp."/>
            <person name="Pettis J.S."/>
            <person name="Zhao Y."/>
            <person name="Liu X."/>
            <person name="Tallon L.J."/>
            <person name="Sadzewicz L.D."/>
            <person name="Li R."/>
            <person name="Zheng H."/>
            <person name="Huang S."/>
            <person name="Zhang X."/>
            <person name="Hamilton M.C."/>
            <person name="Pernal S.F."/>
            <person name="Melathopoulos A.P."/>
            <person name="Yan X."/>
            <person name="Evans J.D."/>
        </authorList>
    </citation>
    <scope>NUCLEOTIDE SEQUENCE [LARGE SCALE GENOMIC DNA]</scope>
    <source>
        <strain evidence="7 8">BRL 01</strain>
    </source>
</reference>
<dbReference type="HOGENOM" id="CLU_897400_0_0_1"/>
<dbReference type="SMART" id="SM00320">
    <property type="entry name" value="WD40"/>
    <property type="match status" value="2"/>
</dbReference>
<dbReference type="PROSITE" id="PS00678">
    <property type="entry name" value="WD_REPEATS_1"/>
    <property type="match status" value="1"/>
</dbReference>
<keyword evidence="2 6" id="KW-0853">WD repeat</keyword>
<evidence type="ECO:0000256" key="5">
    <source>
        <dbReference type="ARBA" id="ARBA00023163"/>
    </source>
</evidence>
<dbReference type="InterPro" id="IPR019775">
    <property type="entry name" value="WD40_repeat_CS"/>
</dbReference>
<dbReference type="PROSITE" id="PS50294">
    <property type="entry name" value="WD_REPEATS_REGION"/>
    <property type="match status" value="1"/>
</dbReference>
<name>T0L5T9_9MICR</name>
<dbReference type="InterPro" id="IPR051243">
    <property type="entry name" value="PcG_WD-repeat"/>
</dbReference>
<dbReference type="VEuPathDB" id="MicrosporidiaDB:NAPIS_ORF02372"/>
<dbReference type="InterPro" id="IPR015943">
    <property type="entry name" value="WD40/YVTN_repeat-like_dom_sf"/>
</dbReference>
<comment type="similarity">
    <text evidence="1">Belongs to the WD repeat ESC family.</text>
</comment>
<evidence type="ECO:0000256" key="2">
    <source>
        <dbReference type="ARBA" id="ARBA00022574"/>
    </source>
</evidence>
<keyword evidence="5" id="KW-0804">Transcription</keyword>
<evidence type="ECO:0000313" key="7">
    <source>
        <dbReference type="EMBL" id="EQB60033.1"/>
    </source>
</evidence>
<proteinExistence type="inferred from homology"/>
<evidence type="ECO:0000256" key="4">
    <source>
        <dbReference type="ARBA" id="ARBA00023015"/>
    </source>
</evidence>
<evidence type="ECO:0000256" key="1">
    <source>
        <dbReference type="ARBA" id="ARBA00008075"/>
    </source>
</evidence>
<dbReference type="AlphaFoldDB" id="T0L5T9"/>
<accession>T0L5T9</accession>
<feature type="repeat" description="WD" evidence="6">
    <location>
        <begin position="101"/>
        <end position="140"/>
    </location>
</feature>
<dbReference type="PANTHER" id="PTHR10253">
    <property type="entry name" value="POLYCOMB PROTEIN"/>
    <property type="match status" value="1"/>
</dbReference>